<gene>
    <name evidence="1" type="ORF">CEXT_429731</name>
</gene>
<name>A0AAV4PWJ9_CAEEX</name>
<reference evidence="1 2" key="1">
    <citation type="submission" date="2021-06" db="EMBL/GenBank/DDBJ databases">
        <title>Caerostris extrusa draft genome.</title>
        <authorList>
            <person name="Kono N."/>
            <person name="Arakawa K."/>
        </authorList>
    </citation>
    <scope>NUCLEOTIDE SEQUENCE [LARGE SCALE GENOMIC DNA]</scope>
</reference>
<evidence type="ECO:0000313" key="2">
    <source>
        <dbReference type="Proteomes" id="UP001054945"/>
    </source>
</evidence>
<dbReference type="Proteomes" id="UP001054945">
    <property type="component" value="Unassembled WGS sequence"/>
</dbReference>
<proteinExistence type="predicted"/>
<dbReference type="AlphaFoldDB" id="A0AAV4PWJ9"/>
<sequence>MFPFIIQNTADDQPKNSKNSAHSVSETIPTNLNLYPQLVQVPEIPVAGMVAKLLRGSTINPPFQQRRDQDRKRLFADSNTSLFRYLLFFFCPL</sequence>
<comment type="caution">
    <text evidence="1">The sequence shown here is derived from an EMBL/GenBank/DDBJ whole genome shotgun (WGS) entry which is preliminary data.</text>
</comment>
<keyword evidence="2" id="KW-1185">Reference proteome</keyword>
<dbReference type="EMBL" id="BPLR01005391">
    <property type="protein sequence ID" value="GIY01958.1"/>
    <property type="molecule type" value="Genomic_DNA"/>
</dbReference>
<accession>A0AAV4PWJ9</accession>
<protein>
    <submittedName>
        <fullName evidence="1">Uncharacterized protein</fullName>
    </submittedName>
</protein>
<evidence type="ECO:0000313" key="1">
    <source>
        <dbReference type="EMBL" id="GIY01958.1"/>
    </source>
</evidence>
<organism evidence="1 2">
    <name type="scientific">Caerostris extrusa</name>
    <name type="common">Bark spider</name>
    <name type="synonym">Caerostris bankana</name>
    <dbReference type="NCBI Taxonomy" id="172846"/>
    <lineage>
        <taxon>Eukaryota</taxon>
        <taxon>Metazoa</taxon>
        <taxon>Ecdysozoa</taxon>
        <taxon>Arthropoda</taxon>
        <taxon>Chelicerata</taxon>
        <taxon>Arachnida</taxon>
        <taxon>Araneae</taxon>
        <taxon>Araneomorphae</taxon>
        <taxon>Entelegynae</taxon>
        <taxon>Araneoidea</taxon>
        <taxon>Araneidae</taxon>
        <taxon>Caerostris</taxon>
    </lineage>
</organism>